<dbReference type="GO" id="GO:0003964">
    <property type="term" value="F:RNA-directed DNA polymerase activity"/>
    <property type="evidence" value="ECO:0007669"/>
    <property type="project" value="UniProtKB-KW"/>
</dbReference>
<dbReference type="Pfam" id="PF14223">
    <property type="entry name" value="Retrotran_gag_2"/>
    <property type="match status" value="1"/>
</dbReference>
<evidence type="ECO:0000256" key="17">
    <source>
        <dbReference type="ARBA" id="ARBA00023113"/>
    </source>
</evidence>
<keyword evidence="12" id="KW-0460">Magnesium</keyword>
<keyword evidence="5" id="KW-0548">Nucleotidyltransferase</keyword>
<dbReference type="AlphaFoldDB" id="A0A2N5TL67"/>
<dbReference type="Gene3D" id="3.30.420.10">
    <property type="entry name" value="Ribonuclease H-like superfamily/Ribonuclease H"/>
    <property type="match status" value="1"/>
</dbReference>
<keyword evidence="17" id="KW-0917">Virion maturation</keyword>
<feature type="compositionally biased region" description="Polar residues" evidence="21">
    <location>
        <begin position="737"/>
        <end position="756"/>
    </location>
</feature>
<dbReference type="InterPro" id="IPR054722">
    <property type="entry name" value="PolX-like_BBD"/>
</dbReference>
<evidence type="ECO:0000256" key="4">
    <source>
        <dbReference type="ARBA" id="ARBA00022670"/>
    </source>
</evidence>
<dbReference type="GO" id="GO:0003723">
    <property type="term" value="F:RNA binding"/>
    <property type="evidence" value="ECO:0007669"/>
    <property type="project" value="UniProtKB-KW"/>
</dbReference>
<keyword evidence="15" id="KW-0695">RNA-directed DNA polymerase</keyword>
<dbReference type="GO" id="GO:0046872">
    <property type="term" value="F:metal ion binding"/>
    <property type="evidence" value="ECO:0007669"/>
    <property type="project" value="UniProtKB-KW"/>
</dbReference>
<comment type="catalytic activity">
    <reaction evidence="20">
        <text>DNA(n) + a 2'-deoxyribonucleoside 5'-triphosphate = DNA(n+1) + diphosphate</text>
        <dbReference type="Rhea" id="RHEA:22508"/>
        <dbReference type="Rhea" id="RHEA-COMP:17339"/>
        <dbReference type="Rhea" id="RHEA-COMP:17340"/>
        <dbReference type="ChEBI" id="CHEBI:33019"/>
        <dbReference type="ChEBI" id="CHEBI:61560"/>
        <dbReference type="ChEBI" id="CHEBI:173112"/>
        <dbReference type="EC" id="2.7.7.7"/>
    </reaction>
</comment>
<comment type="function">
    <text evidence="1">The aspartyl protease (PR) mediates the proteolytic cleavages of the Gag and Gag-Pol polyproteins after assembly of the VLP.</text>
</comment>
<evidence type="ECO:0000256" key="1">
    <source>
        <dbReference type="ARBA" id="ARBA00002180"/>
    </source>
</evidence>
<accession>A0A2N5TL67</accession>
<dbReference type="PANTHER" id="PTHR42648">
    <property type="entry name" value="TRANSPOSASE, PUTATIVE-RELATED"/>
    <property type="match status" value="1"/>
</dbReference>
<sequence length="903" mass="100738">MADNKGNSSKVNIPKLDEKNFLHWLMRIKAHLRHKGLLKYITEPPVPLSGAAAEAVNKKHAETFDILMNYMSETAFESVITPENKENPHGIWTQIISRYASTSVNNKGRVWLKFMRYEYGGNLKEFISDMHRLLTEIALVKLGVPENILSFSILSKLSEDLWNVVDNIIMNEVLIKSPNTTLTKLQELVHLEESRKKKVVDVSPRAKTEEPSESASALIHKSEKGKKKTSKRGGPICEKGQHNPEVKSHTADFCWQIHPHLKIAHDAKFNNKAKPVEKPATQLVEVDDGHESEASLLLVEAKSKPIVLDSGATHHMINDPSVFFPSAKTNMKISTGGHSNFLTATSVGSVVLVNHQGRKKTLNNVLLVPTLSRSLLSIPRMFKEKFCIEKLHNHEVTIDIDNKFQLLGTMKNNLLELLSSSFDAIKSNSSCYQASPENPNWHERLGHLNHQYLKQLIPEAVEHECDICKQCKLRALPFSGNFKNVHQVLDAVHLDLVGPFPVQSPAGYMYFLTIVDQFSGFKSVKFLRSKGETFDKFVDFKNNAEKQTGKTLRMIISNGGGEFVNEKFSQMCSSEGIAQHITPAYTPQNNGMAERANQSILVKARCLLVQSKLPKSLWTEAVNTATHLCNLTPSRTRGMRIPYNVWTGKSVSLDVLRPFGCRTYSLIPKEKREFKLNPTAEPGIMLGYENDFSTYRIYKLNKKIVVCTRDVKFDESVFPGLGGNHDIQPSDDIFDVSNHQEPAPNTGQESSNSTEPTAVPVADETHDQSVPTRVAPKDISSSISTDNILSVDRRGNSIIVYLTENVEDDTPKSYIQAINSANSSQLVLVAKLCHPAWRLLPVIELGDSARRLVPVAENPAWRLVLVAGLVAELGDPARRVVLVIERGHPAQQLVPVAELGDPT</sequence>
<name>A0A2N5TL67_9BASI</name>
<keyword evidence="8" id="KW-0547">Nucleotide-binding</keyword>
<keyword evidence="24" id="KW-1185">Reference proteome</keyword>
<evidence type="ECO:0000256" key="12">
    <source>
        <dbReference type="ARBA" id="ARBA00022842"/>
    </source>
</evidence>
<dbReference type="GO" id="GO:0032196">
    <property type="term" value="P:transposition"/>
    <property type="evidence" value="ECO:0007669"/>
    <property type="project" value="UniProtKB-KW"/>
</dbReference>
<keyword evidence="2" id="KW-0815">Transposition</keyword>
<keyword evidence="11" id="KW-0067">ATP-binding</keyword>
<keyword evidence="6" id="KW-0540">Nuclease</keyword>
<dbReference type="GO" id="GO:0005524">
    <property type="term" value="F:ATP binding"/>
    <property type="evidence" value="ECO:0007669"/>
    <property type="project" value="UniProtKB-KW"/>
</dbReference>
<evidence type="ECO:0000256" key="10">
    <source>
        <dbReference type="ARBA" id="ARBA00022801"/>
    </source>
</evidence>
<dbReference type="GO" id="GO:0008233">
    <property type="term" value="F:peptidase activity"/>
    <property type="evidence" value="ECO:0007669"/>
    <property type="project" value="UniProtKB-KW"/>
</dbReference>
<keyword evidence="14" id="KW-0229">DNA integration</keyword>
<keyword evidence="10" id="KW-0378">Hydrolase</keyword>
<dbReference type="STRING" id="200324.A0A2N5TL67"/>
<keyword evidence="16" id="KW-0239">DNA-directed DNA polymerase</keyword>
<evidence type="ECO:0000256" key="21">
    <source>
        <dbReference type="SAM" id="MobiDB-lite"/>
    </source>
</evidence>
<dbReference type="GO" id="GO:0015074">
    <property type="term" value="P:DNA integration"/>
    <property type="evidence" value="ECO:0007669"/>
    <property type="project" value="UniProtKB-KW"/>
</dbReference>
<dbReference type="SUPFAM" id="SSF53098">
    <property type="entry name" value="Ribonuclease H-like"/>
    <property type="match status" value="1"/>
</dbReference>
<dbReference type="GO" id="GO:0006508">
    <property type="term" value="P:proteolysis"/>
    <property type="evidence" value="ECO:0007669"/>
    <property type="project" value="UniProtKB-KW"/>
</dbReference>
<proteinExistence type="predicted"/>
<dbReference type="InterPro" id="IPR057670">
    <property type="entry name" value="SH3_retrovirus"/>
</dbReference>
<dbReference type="PROSITE" id="PS50994">
    <property type="entry name" value="INTEGRASE"/>
    <property type="match status" value="1"/>
</dbReference>
<dbReference type="Proteomes" id="UP000235388">
    <property type="component" value="Unassembled WGS sequence"/>
</dbReference>
<evidence type="ECO:0000256" key="8">
    <source>
        <dbReference type="ARBA" id="ARBA00022741"/>
    </source>
</evidence>
<evidence type="ECO:0000256" key="19">
    <source>
        <dbReference type="ARBA" id="ARBA00048173"/>
    </source>
</evidence>
<feature type="region of interest" description="Disordered" evidence="21">
    <location>
        <begin position="199"/>
        <end position="244"/>
    </location>
</feature>
<dbReference type="OrthoDB" id="2506005at2759"/>
<keyword evidence="16" id="KW-0808">Transferase</keyword>
<evidence type="ECO:0000256" key="20">
    <source>
        <dbReference type="ARBA" id="ARBA00049244"/>
    </source>
</evidence>
<dbReference type="InterPro" id="IPR012337">
    <property type="entry name" value="RNaseH-like_sf"/>
</dbReference>
<keyword evidence="9" id="KW-0255">Endonuclease</keyword>
<evidence type="ECO:0000256" key="2">
    <source>
        <dbReference type="ARBA" id="ARBA00022578"/>
    </source>
</evidence>
<evidence type="ECO:0000256" key="9">
    <source>
        <dbReference type="ARBA" id="ARBA00022759"/>
    </source>
</evidence>
<dbReference type="Pfam" id="PF22936">
    <property type="entry name" value="Pol_BBD"/>
    <property type="match status" value="1"/>
</dbReference>
<dbReference type="InterPro" id="IPR001584">
    <property type="entry name" value="Integrase_cat-core"/>
</dbReference>
<dbReference type="InterPro" id="IPR036397">
    <property type="entry name" value="RNaseH_sf"/>
</dbReference>
<evidence type="ECO:0000256" key="5">
    <source>
        <dbReference type="ARBA" id="ARBA00022695"/>
    </source>
</evidence>
<comment type="caution">
    <text evidence="23">The sequence shown here is derived from an EMBL/GenBank/DDBJ whole genome shotgun (WGS) entry which is preliminary data.</text>
</comment>
<organism evidence="23 24">
    <name type="scientific">Puccinia coronata f. sp. avenae</name>
    <dbReference type="NCBI Taxonomy" id="200324"/>
    <lineage>
        <taxon>Eukaryota</taxon>
        <taxon>Fungi</taxon>
        <taxon>Dikarya</taxon>
        <taxon>Basidiomycota</taxon>
        <taxon>Pucciniomycotina</taxon>
        <taxon>Pucciniomycetes</taxon>
        <taxon>Pucciniales</taxon>
        <taxon>Pucciniaceae</taxon>
        <taxon>Puccinia</taxon>
    </lineage>
</organism>
<dbReference type="EMBL" id="PGCJ01000555">
    <property type="protein sequence ID" value="PLW26249.1"/>
    <property type="molecule type" value="Genomic_DNA"/>
</dbReference>
<keyword evidence="3" id="KW-1188">Viral release from host cell</keyword>
<dbReference type="PANTHER" id="PTHR42648:SF11">
    <property type="entry name" value="TRANSPOSON TY4-P GAG-POL POLYPROTEIN"/>
    <property type="match status" value="1"/>
</dbReference>
<dbReference type="InterPro" id="IPR039537">
    <property type="entry name" value="Retrotran_Ty1/copia-like"/>
</dbReference>
<comment type="catalytic activity">
    <reaction evidence="19">
        <text>DNA(n) + a 2'-deoxyribonucleoside 5'-triphosphate = DNA(n+1) + diphosphate</text>
        <dbReference type="Rhea" id="RHEA:22508"/>
        <dbReference type="Rhea" id="RHEA-COMP:17339"/>
        <dbReference type="Rhea" id="RHEA-COMP:17340"/>
        <dbReference type="ChEBI" id="CHEBI:33019"/>
        <dbReference type="ChEBI" id="CHEBI:61560"/>
        <dbReference type="ChEBI" id="CHEBI:173112"/>
        <dbReference type="EC" id="2.7.7.49"/>
    </reaction>
</comment>
<gene>
    <name evidence="23" type="ORF">PCANC_26631</name>
</gene>
<evidence type="ECO:0000256" key="14">
    <source>
        <dbReference type="ARBA" id="ARBA00022908"/>
    </source>
</evidence>
<evidence type="ECO:0000256" key="3">
    <source>
        <dbReference type="ARBA" id="ARBA00022612"/>
    </source>
</evidence>
<feature type="domain" description="Integrase catalytic" evidence="22">
    <location>
        <begin position="473"/>
        <end position="650"/>
    </location>
</feature>
<keyword evidence="7" id="KW-0479">Metal-binding</keyword>
<evidence type="ECO:0000256" key="7">
    <source>
        <dbReference type="ARBA" id="ARBA00022723"/>
    </source>
</evidence>
<keyword evidence="13" id="KW-0694">RNA-binding</keyword>
<feature type="region of interest" description="Disordered" evidence="21">
    <location>
        <begin position="729"/>
        <end position="774"/>
    </location>
</feature>
<evidence type="ECO:0000256" key="13">
    <source>
        <dbReference type="ARBA" id="ARBA00022884"/>
    </source>
</evidence>
<dbReference type="GO" id="GO:0005634">
    <property type="term" value="C:nucleus"/>
    <property type="evidence" value="ECO:0007669"/>
    <property type="project" value="UniProtKB-ARBA"/>
</dbReference>
<dbReference type="GO" id="GO:0006310">
    <property type="term" value="P:DNA recombination"/>
    <property type="evidence" value="ECO:0007669"/>
    <property type="project" value="UniProtKB-KW"/>
</dbReference>
<evidence type="ECO:0000313" key="24">
    <source>
        <dbReference type="Proteomes" id="UP000235388"/>
    </source>
</evidence>
<evidence type="ECO:0000256" key="16">
    <source>
        <dbReference type="ARBA" id="ARBA00022932"/>
    </source>
</evidence>
<evidence type="ECO:0000313" key="23">
    <source>
        <dbReference type="EMBL" id="PLW26249.1"/>
    </source>
</evidence>
<keyword evidence="4" id="KW-0645">Protease</keyword>
<evidence type="ECO:0000256" key="15">
    <source>
        <dbReference type="ARBA" id="ARBA00022918"/>
    </source>
</evidence>
<evidence type="ECO:0000259" key="22">
    <source>
        <dbReference type="PROSITE" id="PS50994"/>
    </source>
</evidence>
<reference evidence="23 24" key="1">
    <citation type="submission" date="2017-11" db="EMBL/GenBank/DDBJ databases">
        <title>De novo assembly and phasing of dikaryotic genomes from two isolates of Puccinia coronata f. sp. avenae, the causal agent of oat crown rust.</title>
        <authorList>
            <person name="Miller M.E."/>
            <person name="Zhang Y."/>
            <person name="Omidvar V."/>
            <person name="Sperschneider J."/>
            <person name="Schwessinger B."/>
            <person name="Raley C."/>
            <person name="Palmer J.M."/>
            <person name="Garnica D."/>
            <person name="Upadhyaya N."/>
            <person name="Rathjen J."/>
            <person name="Taylor J.M."/>
            <person name="Park R.F."/>
            <person name="Dodds P.N."/>
            <person name="Hirsch C.D."/>
            <person name="Kianian S.F."/>
            <person name="Figueroa M."/>
        </authorList>
    </citation>
    <scope>NUCLEOTIDE SEQUENCE [LARGE SCALE GENOMIC DNA]</scope>
    <source>
        <strain evidence="23">12NC29</strain>
    </source>
</reference>
<dbReference type="GO" id="GO:0003887">
    <property type="term" value="F:DNA-directed DNA polymerase activity"/>
    <property type="evidence" value="ECO:0007669"/>
    <property type="project" value="UniProtKB-KW"/>
</dbReference>
<evidence type="ECO:0000256" key="18">
    <source>
        <dbReference type="ARBA" id="ARBA00023172"/>
    </source>
</evidence>
<evidence type="ECO:0000256" key="6">
    <source>
        <dbReference type="ARBA" id="ARBA00022722"/>
    </source>
</evidence>
<protein>
    <recommendedName>
        <fullName evidence="22">Integrase catalytic domain-containing protein</fullName>
    </recommendedName>
</protein>
<dbReference type="Pfam" id="PF25597">
    <property type="entry name" value="SH3_retrovirus"/>
    <property type="match status" value="1"/>
</dbReference>
<dbReference type="GO" id="GO:0004519">
    <property type="term" value="F:endonuclease activity"/>
    <property type="evidence" value="ECO:0007669"/>
    <property type="project" value="UniProtKB-KW"/>
</dbReference>
<evidence type="ECO:0000256" key="11">
    <source>
        <dbReference type="ARBA" id="ARBA00022840"/>
    </source>
</evidence>
<keyword evidence="18" id="KW-0233">DNA recombination</keyword>